<accession>Q7NI81</accession>
<dbReference type="STRING" id="251221.gene:10759797"/>
<dbReference type="eggNOG" id="COG5263">
    <property type="taxonomic scope" value="Bacteria"/>
</dbReference>
<dbReference type="RefSeq" id="WP_011142299.1">
    <property type="nucleotide sequence ID" value="NC_005125.1"/>
</dbReference>
<evidence type="ECO:0000256" key="1">
    <source>
        <dbReference type="ARBA" id="ARBA00022729"/>
    </source>
</evidence>
<dbReference type="KEGG" id="gvi:glr2302"/>
<dbReference type="Proteomes" id="UP000000557">
    <property type="component" value="Chromosome"/>
</dbReference>
<keyword evidence="3" id="KW-1185">Reference proteome</keyword>
<dbReference type="EMBL" id="BA000045">
    <property type="protein sequence ID" value="BAC90243.1"/>
    <property type="molecule type" value="Genomic_DNA"/>
</dbReference>
<evidence type="ECO:0000313" key="2">
    <source>
        <dbReference type="EMBL" id="BAC90243.1"/>
    </source>
</evidence>
<dbReference type="InterPro" id="IPR028994">
    <property type="entry name" value="Integrin_alpha_N"/>
</dbReference>
<dbReference type="PANTHER" id="PTHR39431:SF1">
    <property type="entry name" value="FRPA_C-RELATED PROTEIN"/>
    <property type="match status" value="1"/>
</dbReference>
<name>Q7NI81_GLOVI</name>
<dbReference type="InterPro" id="IPR013517">
    <property type="entry name" value="FG-GAP"/>
</dbReference>
<gene>
    <name evidence="2" type="ordered locus">glr2302</name>
</gene>
<sequence length="585" mass="63321">MKNIERTSFLIFFATSIVISTPCMGEPLLGNENQEVYQFPMGSIIKLGNPPSSLEKGNDTEDNNSFVTDAMELDTVPDINCPSGLTLTKTEIEQRARDLGLLTDTMSSGQVTQALGIIFQNMAVKSINAVENKKKVFTSSGAGSVPDVLQSITYTIPPNPPKSYVESYFGDAKAIKEGSTITESSGSSPKQVSNFLGALLVSEAGKAATSTNIIRPAMVFYTPGGIAIGSSLVNTATTNKTLMLQTKACTNPGGTPGVSDMLLGKAVLLNPNVLPAGSIFITTTGLSASGLFRVVKTSYENFVNFTRYFTGTNTAELATYRSGNWYFADSLYGDQSSTVYGVSGDMPYPRDFDGDGIPDLAVWRPSNQHWYVKYSSTKASKDLGVYGIPTAPYYDWLVPDDFDGDRKADLATWRSSDGHWYVKYSSSGVSTDLGVYGVPGSPYYDVAVPGNYDGDAKTDRAVYRTSSQEWYIKQSSTGQQATVVKYGIAGDKPVPADYDGDGKTDRAVWRPSNGRWYAKYSSTGDSVDLGANGISGDILVPRDYDGDGRADRAVWRPSNGYWYIYFSSDGAFYSKQWGQSSDIPL</sequence>
<dbReference type="SUPFAM" id="SSF69318">
    <property type="entry name" value="Integrin alpha N-terminal domain"/>
    <property type="match status" value="1"/>
</dbReference>
<dbReference type="AlphaFoldDB" id="Q7NI81"/>
<protein>
    <submittedName>
        <fullName evidence="2">Glr2302 protein</fullName>
    </submittedName>
</protein>
<organism evidence="2 3">
    <name type="scientific">Gloeobacter violaceus (strain ATCC 29082 / PCC 7421)</name>
    <dbReference type="NCBI Taxonomy" id="251221"/>
    <lineage>
        <taxon>Bacteria</taxon>
        <taxon>Bacillati</taxon>
        <taxon>Cyanobacteriota</taxon>
        <taxon>Cyanophyceae</taxon>
        <taxon>Gloeobacterales</taxon>
        <taxon>Gloeobacteraceae</taxon>
        <taxon>Gloeobacter</taxon>
    </lineage>
</organism>
<dbReference type="EnsemblBacteria" id="BAC90243">
    <property type="protein sequence ID" value="BAC90243"/>
    <property type="gene ID" value="BAC90243"/>
</dbReference>
<dbReference type="PATRIC" id="fig|251221.4.peg.2338"/>
<dbReference type="Pfam" id="PF13517">
    <property type="entry name" value="FG-GAP_3"/>
    <property type="match status" value="1"/>
</dbReference>
<dbReference type="PANTHER" id="PTHR39431">
    <property type="entry name" value="FRPA/C-RELATED PROTEIN"/>
    <property type="match status" value="1"/>
</dbReference>
<proteinExistence type="predicted"/>
<dbReference type="InParanoid" id="Q7NI81"/>
<reference evidence="2 3" key="1">
    <citation type="journal article" date="2003" name="DNA Res.">
        <title>Complete genome structure of Gloeobacter violaceus PCC 7421, a cyanobacterium that lacks thylakoids.</title>
        <authorList>
            <person name="Nakamura Y."/>
            <person name="Kaneko T."/>
            <person name="Sato S."/>
            <person name="Mimuro M."/>
            <person name="Miyashita H."/>
            <person name="Tsuchiya T."/>
            <person name="Sasamoto S."/>
            <person name="Watanabe A."/>
            <person name="Kawashima K."/>
            <person name="Kishida Y."/>
            <person name="Kiyokawa C."/>
            <person name="Kohara M."/>
            <person name="Matsumoto M."/>
            <person name="Matsuno A."/>
            <person name="Nakazaki N."/>
            <person name="Shimpo S."/>
            <person name="Takeuchi C."/>
            <person name="Yamada M."/>
            <person name="Tabata S."/>
        </authorList>
    </citation>
    <scope>NUCLEOTIDE SEQUENCE [LARGE SCALE GENOMIC DNA]</scope>
    <source>
        <strain evidence="3">ATCC 29082 / PCC 7421</strain>
    </source>
</reference>
<dbReference type="OrthoDB" id="5478064at2"/>
<reference evidence="2 3" key="2">
    <citation type="journal article" date="2003" name="DNA Res.">
        <title>Complete genome structure of Gloeobacter violaceus PCC 7421, a cyanobacterium that lacks thylakoids (supplement).</title>
        <authorList>
            <person name="Nakamura Y."/>
            <person name="Kaneko T."/>
            <person name="Sato S."/>
            <person name="Mimuro M."/>
            <person name="Miyashita H."/>
            <person name="Tsuchiya T."/>
            <person name="Sasamoto S."/>
            <person name="Watanabe A."/>
            <person name="Kawashima K."/>
            <person name="Kishida Y."/>
            <person name="Kiyokawa C."/>
            <person name="Kohara M."/>
            <person name="Matsumoto M."/>
            <person name="Matsuno A."/>
            <person name="Nakazaki N."/>
            <person name="Shimpo S."/>
            <person name="Takeuchi C."/>
            <person name="Yamada M."/>
            <person name="Tabata S."/>
        </authorList>
    </citation>
    <scope>NUCLEOTIDE SEQUENCE [LARGE SCALE GENOMIC DNA]</scope>
    <source>
        <strain evidence="3">ATCC 29082 / PCC 7421</strain>
    </source>
</reference>
<keyword evidence="1" id="KW-0732">Signal</keyword>
<evidence type="ECO:0000313" key="3">
    <source>
        <dbReference type="Proteomes" id="UP000000557"/>
    </source>
</evidence>
<dbReference type="HOGENOM" id="CLU_466021_0_0_3"/>